<evidence type="ECO:0000256" key="5">
    <source>
        <dbReference type="ARBA" id="ARBA00022597"/>
    </source>
</evidence>
<accession>E8V6L6</accession>
<evidence type="ECO:0000256" key="12">
    <source>
        <dbReference type="ARBA" id="ARBA00023139"/>
    </source>
</evidence>
<dbReference type="GO" id="GO:0009279">
    <property type="term" value="C:cell outer membrane"/>
    <property type="evidence" value="ECO:0007669"/>
    <property type="project" value="UniProtKB-SubCell"/>
</dbReference>
<keyword evidence="10" id="KW-0626">Porin</keyword>
<evidence type="ECO:0000256" key="15">
    <source>
        <dbReference type="SAM" id="SignalP"/>
    </source>
</evidence>
<evidence type="ECO:0000256" key="1">
    <source>
        <dbReference type="ARBA" id="ARBA00004571"/>
    </source>
</evidence>
<dbReference type="GO" id="GO:0006811">
    <property type="term" value="P:monoatomic ion transport"/>
    <property type="evidence" value="ECO:0007669"/>
    <property type="project" value="UniProtKB-KW"/>
</dbReference>
<gene>
    <name evidence="18" type="ordered locus">AciPR4_1951</name>
</gene>
<dbReference type="PANTHER" id="PTHR33619">
    <property type="entry name" value="POLYSACCHARIDE EXPORT PROTEIN GFCE-RELATED"/>
    <property type="match status" value="1"/>
</dbReference>
<evidence type="ECO:0000256" key="2">
    <source>
        <dbReference type="ARBA" id="ARBA00009450"/>
    </source>
</evidence>
<dbReference type="STRING" id="401053.AciPR4_1951"/>
<dbReference type="GO" id="GO:0015159">
    <property type="term" value="F:polysaccharide transmembrane transporter activity"/>
    <property type="evidence" value="ECO:0007669"/>
    <property type="project" value="InterPro"/>
</dbReference>
<dbReference type="AlphaFoldDB" id="E8V6L6"/>
<keyword evidence="9" id="KW-0406">Ion transport</keyword>
<evidence type="ECO:0000256" key="10">
    <source>
        <dbReference type="ARBA" id="ARBA00023114"/>
    </source>
</evidence>
<evidence type="ECO:0000256" key="8">
    <source>
        <dbReference type="ARBA" id="ARBA00023047"/>
    </source>
</evidence>
<protein>
    <submittedName>
        <fullName evidence="18">Soluble ligand binding domain protein</fullName>
    </submittedName>
</protein>
<evidence type="ECO:0000259" key="16">
    <source>
        <dbReference type="Pfam" id="PF02563"/>
    </source>
</evidence>
<feature type="domain" description="SLBB" evidence="17">
    <location>
        <begin position="114"/>
        <end position="193"/>
    </location>
</feature>
<keyword evidence="11" id="KW-0472">Membrane</keyword>
<proteinExistence type="inferred from homology"/>
<dbReference type="HOGENOM" id="CLU_038343_3_2_0"/>
<dbReference type="eggNOG" id="COG1596">
    <property type="taxonomic scope" value="Bacteria"/>
</dbReference>
<keyword evidence="14" id="KW-0449">Lipoprotein</keyword>
<dbReference type="OrthoDB" id="9808421at2"/>
<dbReference type="InterPro" id="IPR054765">
    <property type="entry name" value="SLBB_dom"/>
</dbReference>
<evidence type="ECO:0000256" key="4">
    <source>
        <dbReference type="ARBA" id="ARBA00022452"/>
    </source>
</evidence>
<keyword evidence="6" id="KW-0812">Transmembrane</keyword>
<feature type="signal peptide" evidence="15">
    <location>
        <begin position="1"/>
        <end position="25"/>
    </location>
</feature>
<evidence type="ECO:0000256" key="7">
    <source>
        <dbReference type="ARBA" id="ARBA00022729"/>
    </source>
</evidence>
<dbReference type="Pfam" id="PF22461">
    <property type="entry name" value="SLBB_2"/>
    <property type="match status" value="1"/>
</dbReference>
<dbReference type="GO" id="GO:0046930">
    <property type="term" value="C:pore complex"/>
    <property type="evidence" value="ECO:0007669"/>
    <property type="project" value="UniProtKB-KW"/>
</dbReference>
<dbReference type="PANTHER" id="PTHR33619:SF3">
    <property type="entry name" value="POLYSACCHARIDE EXPORT PROTEIN GFCE-RELATED"/>
    <property type="match status" value="1"/>
</dbReference>
<dbReference type="KEGG" id="tsa:AciPR4_1951"/>
<evidence type="ECO:0000256" key="11">
    <source>
        <dbReference type="ARBA" id="ARBA00023136"/>
    </source>
</evidence>
<reference evidence="18 19" key="1">
    <citation type="journal article" date="2012" name="Stand. Genomic Sci.">
        <title>Complete genome sequence of Terriglobus saanensis type strain SP1PR4(T), an Acidobacteria from tundra soil.</title>
        <authorList>
            <person name="Rawat S.R."/>
            <person name="Mannisto M.K."/>
            <person name="Starovoytov V."/>
            <person name="Goodwin L."/>
            <person name="Nolan M."/>
            <person name="Hauser L."/>
            <person name="Land M."/>
            <person name="Davenport K.W."/>
            <person name="Woyke T."/>
            <person name="Haggblom M.M."/>
        </authorList>
    </citation>
    <scope>NUCLEOTIDE SEQUENCE</scope>
    <source>
        <strain evidence="19">ATCC BAA-1853 / DSM 23119 / SP1PR4</strain>
    </source>
</reference>
<feature type="domain" description="Polysaccharide export protein N-terminal" evidence="16">
    <location>
        <begin position="33"/>
        <end position="105"/>
    </location>
</feature>
<keyword evidence="12" id="KW-0564">Palmitate</keyword>
<dbReference type="Proteomes" id="UP000006844">
    <property type="component" value="Chromosome"/>
</dbReference>
<dbReference type="EMBL" id="CP002467">
    <property type="protein sequence ID" value="ADV82755.1"/>
    <property type="molecule type" value="Genomic_DNA"/>
</dbReference>
<keyword evidence="4" id="KW-1134">Transmembrane beta strand</keyword>
<dbReference type="Pfam" id="PF02563">
    <property type="entry name" value="Poly_export"/>
    <property type="match status" value="1"/>
</dbReference>
<dbReference type="RefSeq" id="WP_013568488.1">
    <property type="nucleotide sequence ID" value="NC_014963.1"/>
</dbReference>
<comment type="similarity">
    <text evidence="2">Belongs to the BexD/CtrA/VexA family.</text>
</comment>
<keyword evidence="5" id="KW-0762">Sugar transport</keyword>
<sequence length="224" mass="24707">MLNRLRSKYLWLATLLIILVSAAGAQQPQLQRRSTYKLHPGDQLTVQFTYTPDLNQPVTIQPDGYIVLNPTGPVLIGGKTVDQATAIIQQAASTRLKDPVVSLVLTDFQKPYIVVSGQVQTPMRYDMREPTTALRAIMMAGGITKTGKEKQVVVFHDMDGDTPQVRVLNLKDVGKDTIFEHDMALSSGDIVFVPRTKVSRAQDVAQLAATFGLYLNAATYLIIH</sequence>
<evidence type="ECO:0000313" key="18">
    <source>
        <dbReference type="EMBL" id="ADV82755.1"/>
    </source>
</evidence>
<dbReference type="Gene3D" id="3.10.560.10">
    <property type="entry name" value="Outer membrane lipoprotein wza domain like"/>
    <property type="match status" value="1"/>
</dbReference>
<keyword evidence="19" id="KW-1185">Reference proteome</keyword>
<comment type="subcellular location">
    <subcellularLocation>
        <location evidence="1">Cell outer membrane</location>
        <topology evidence="1">Multi-pass membrane protein</topology>
    </subcellularLocation>
</comment>
<keyword evidence="7 15" id="KW-0732">Signal</keyword>
<evidence type="ECO:0000313" key="19">
    <source>
        <dbReference type="Proteomes" id="UP000006844"/>
    </source>
</evidence>
<evidence type="ECO:0000256" key="3">
    <source>
        <dbReference type="ARBA" id="ARBA00022448"/>
    </source>
</evidence>
<evidence type="ECO:0000256" key="13">
    <source>
        <dbReference type="ARBA" id="ARBA00023237"/>
    </source>
</evidence>
<dbReference type="InterPro" id="IPR003715">
    <property type="entry name" value="Poly_export_N"/>
</dbReference>
<keyword evidence="8" id="KW-0625">Polysaccharide transport</keyword>
<feature type="chain" id="PRO_5003233110" evidence="15">
    <location>
        <begin position="26"/>
        <end position="224"/>
    </location>
</feature>
<dbReference type="InterPro" id="IPR049712">
    <property type="entry name" value="Poly_export"/>
</dbReference>
<keyword evidence="13" id="KW-0998">Cell outer membrane</keyword>
<keyword evidence="3" id="KW-0813">Transport</keyword>
<evidence type="ECO:0000256" key="14">
    <source>
        <dbReference type="ARBA" id="ARBA00023288"/>
    </source>
</evidence>
<evidence type="ECO:0000256" key="9">
    <source>
        <dbReference type="ARBA" id="ARBA00023065"/>
    </source>
</evidence>
<evidence type="ECO:0000256" key="6">
    <source>
        <dbReference type="ARBA" id="ARBA00022692"/>
    </source>
</evidence>
<dbReference type="GO" id="GO:0015288">
    <property type="term" value="F:porin activity"/>
    <property type="evidence" value="ECO:0007669"/>
    <property type="project" value="UniProtKB-KW"/>
</dbReference>
<evidence type="ECO:0000259" key="17">
    <source>
        <dbReference type="Pfam" id="PF22461"/>
    </source>
</evidence>
<name>E8V6L6_TERSS</name>
<organism evidence="18 19">
    <name type="scientific">Terriglobus saanensis (strain ATCC BAA-1853 / DSM 23119 / SP1PR4)</name>
    <dbReference type="NCBI Taxonomy" id="401053"/>
    <lineage>
        <taxon>Bacteria</taxon>
        <taxon>Pseudomonadati</taxon>
        <taxon>Acidobacteriota</taxon>
        <taxon>Terriglobia</taxon>
        <taxon>Terriglobales</taxon>
        <taxon>Acidobacteriaceae</taxon>
        <taxon>Terriglobus</taxon>
    </lineage>
</organism>